<evidence type="ECO:0000313" key="7">
    <source>
        <dbReference type="EMBL" id="EGG19445.1"/>
    </source>
</evidence>
<keyword evidence="8" id="KW-1185">Reference proteome</keyword>
<feature type="region of interest" description="Disordered" evidence="5">
    <location>
        <begin position="358"/>
        <end position="453"/>
    </location>
</feature>
<feature type="compositionally biased region" description="Basic and acidic residues" evidence="5">
    <location>
        <begin position="396"/>
        <end position="441"/>
    </location>
</feature>
<feature type="compositionally biased region" description="Low complexity" evidence="5">
    <location>
        <begin position="36"/>
        <end position="54"/>
    </location>
</feature>
<reference evidence="8" key="1">
    <citation type="journal article" date="2011" name="Genome Res.">
        <title>Phylogeny-wide analysis of social amoeba genomes highlights ancient origins for complex intercellular communication.</title>
        <authorList>
            <person name="Heidel A.J."/>
            <person name="Lawal H.M."/>
            <person name="Felder M."/>
            <person name="Schilde C."/>
            <person name="Helps N.R."/>
            <person name="Tunggal B."/>
            <person name="Rivero F."/>
            <person name="John U."/>
            <person name="Schleicher M."/>
            <person name="Eichinger L."/>
            <person name="Platzer M."/>
            <person name="Noegel A.A."/>
            <person name="Schaap P."/>
            <person name="Gloeckner G."/>
        </authorList>
    </citation>
    <scope>NUCLEOTIDE SEQUENCE [LARGE SCALE GENOMIC DNA]</scope>
    <source>
        <strain evidence="8">SH3</strain>
    </source>
</reference>
<dbReference type="Gene3D" id="2.30.30.40">
    <property type="entry name" value="SH3 Domains"/>
    <property type="match status" value="1"/>
</dbReference>
<protein>
    <recommendedName>
        <fullName evidence="6">SH3 domain-containing protein</fullName>
    </recommendedName>
</protein>
<dbReference type="CDD" id="cd00174">
    <property type="entry name" value="SH3"/>
    <property type="match status" value="1"/>
</dbReference>
<dbReference type="PANTHER" id="PTHR14166">
    <property type="entry name" value="SLIT-ROBO RHO GTPASE ACTIVATING PROTEIN"/>
    <property type="match status" value="1"/>
</dbReference>
<feature type="compositionally biased region" description="Low complexity" evidence="5">
    <location>
        <begin position="130"/>
        <end position="158"/>
    </location>
</feature>
<evidence type="ECO:0000313" key="8">
    <source>
        <dbReference type="Proteomes" id="UP000007797"/>
    </source>
</evidence>
<dbReference type="AlphaFoldDB" id="F4PXD5"/>
<accession>F4PXD5</accession>
<evidence type="ECO:0000256" key="1">
    <source>
        <dbReference type="ARBA" id="ARBA00022443"/>
    </source>
</evidence>
<dbReference type="STRING" id="1054147.F4PXD5"/>
<dbReference type="Proteomes" id="UP000007797">
    <property type="component" value="Unassembled WGS sequence"/>
</dbReference>
<feature type="coiled-coil region" evidence="4">
    <location>
        <begin position="191"/>
        <end position="246"/>
    </location>
</feature>
<feature type="region of interest" description="Disordered" evidence="5">
    <location>
        <begin position="1"/>
        <end position="54"/>
    </location>
</feature>
<evidence type="ECO:0000256" key="2">
    <source>
        <dbReference type="ARBA" id="ARBA00023054"/>
    </source>
</evidence>
<evidence type="ECO:0000256" key="4">
    <source>
        <dbReference type="SAM" id="Coils"/>
    </source>
</evidence>
<keyword evidence="2 4" id="KW-0175">Coiled coil</keyword>
<proteinExistence type="predicted"/>
<dbReference type="Pfam" id="PF14604">
    <property type="entry name" value="SH3_9"/>
    <property type="match status" value="1"/>
</dbReference>
<feature type="compositionally biased region" description="Acidic residues" evidence="5">
    <location>
        <begin position="1"/>
        <end position="35"/>
    </location>
</feature>
<dbReference type="FunFam" id="2.30.30.40:FF:000423">
    <property type="entry name" value="Protein kinase C and casein kinase substrate in neurons 2"/>
    <property type="match status" value="1"/>
</dbReference>
<dbReference type="OMA" id="PANYFEY"/>
<feature type="region of interest" description="Disordered" evidence="5">
    <location>
        <begin position="130"/>
        <end position="190"/>
    </location>
</feature>
<dbReference type="SUPFAM" id="SSF50044">
    <property type="entry name" value="SH3-domain"/>
    <property type="match status" value="1"/>
</dbReference>
<dbReference type="OrthoDB" id="5971719at2759"/>
<dbReference type="EMBL" id="GL883014">
    <property type="protein sequence ID" value="EGG19445.1"/>
    <property type="molecule type" value="Genomic_DNA"/>
</dbReference>
<dbReference type="PROSITE" id="PS50002">
    <property type="entry name" value="SH3"/>
    <property type="match status" value="1"/>
</dbReference>
<dbReference type="GeneID" id="14871538"/>
<dbReference type="KEGG" id="dfa:DFA_00022"/>
<keyword evidence="1 3" id="KW-0728">SH3 domain</keyword>
<evidence type="ECO:0000259" key="6">
    <source>
        <dbReference type="PROSITE" id="PS50002"/>
    </source>
</evidence>
<dbReference type="InterPro" id="IPR051627">
    <property type="entry name" value="SLIT-ROBO_RhoGAP"/>
</dbReference>
<dbReference type="SMART" id="SM00326">
    <property type="entry name" value="SH3"/>
    <property type="match status" value="1"/>
</dbReference>
<gene>
    <name evidence="7" type="ORF">DFA_00022</name>
</gene>
<organism evidence="7 8">
    <name type="scientific">Cavenderia fasciculata</name>
    <name type="common">Slime mold</name>
    <name type="synonym">Dictyostelium fasciculatum</name>
    <dbReference type="NCBI Taxonomy" id="261658"/>
    <lineage>
        <taxon>Eukaryota</taxon>
        <taxon>Amoebozoa</taxon>
        <taxon>Evosea</taxon>
        <taxon>Eumycetozoa</taxon>
        <taxon>Dictyostelia</taxon>
        <taxon>Acytosteliales</taxon>
        <taxon>Cavenderiaceae</taxon>
        <taxon>Cavenderia</taxon>
    </lineage>
</organism>
<dbReference type="RefSeq" id="XP_004357739.1">
    <property type="nucleotide sequence ID" value="XM_004357682.1"/>
</dbReference>
<dbReference type="InterPro" id="IPR036028">
    <property type="entry name" value="SH3-like_dom_sf"/>
</dbReference>
<evidence type="ECO:0000256" key="5">
    <source>
        <dbReference type="SAM" id="MobiDB-lite"/>
    </source>
</evidence>
<dbReference type="InterPro" id="IPR001452">
    <property type="entry name" value="SH3_domain"/>
</dbReference>
<dbReference type="PRINTS" id="PR00452">
    <property type="entry name" value="SH3DOMAIN"/>
</dbReference>
<name>F4PXD5_CACFS</name>
<evidence type="ECO:0000256" key="3">
    <source>
        <dbReference type="PROSITE-ProRule" id="PRU00192"/>
    </source>
</evidence>
<feature type="domain" description="SH3" evidence="6">
    <location>
        <begin position="65"/>
        <end position="124"/>
    </location>
</feature>
<sequence length="453" mass="51989">MMDNEQYDEQYDEQGGGEEIDGDYDNNNNNDDDQYDYTTSSTDQQQQQQQQQYYDQQGEYDYNAFEPMWVRALYDYDAANDSEISFKENDVVCITQDYEDGWWCGDLNGLVGRVPANYFEYLDQEQNQDYSNFSSSDTYDTNNNNNYTSNDQQYQQQQQHDHQQDYQQDYQGGDDDDEDGVGGGAGDAQRKEMLRQKREMFKKEMKELQDRLKDQESLKDKLADEIERLEKEKKVAEEKARVIKMLRFINLTAIKTETDLNLNAEVTNHARQTGIAVTQDLRALRTALASIKSQAAIDPPKKQFDQRLEELEKKITANLTNLDACDGLKKITLTDVTLFQSEFETSFLKDTALELPLPPPQNSMGGGLAPSVYNLPPPPGSSVSTPTTGLAPPSLSDKDKRKSIKDAKKLEKMEIKEKEKEKKELKKLEKAEAKTKTKEDENTGLWKPSKINK</sequence>